<name>A0ABT6IT70_9GAMM</name>
<keyword evidence="1" id="KW-0175">Coiled coil</keyword>
<comment type="caution">
    <text evidence="2">The sequence shown here is derived from an EMBL/GenBank/DDBJ whole genome shotgun (WGS) entry which is preliminary data.</text>
</comment>
<keyword evidence="3" id="KW-1185">Reference proteome</keyword>
<dbReference type="SUPFAM" id="SSF52540">
    <property type="entry name" value="P-loop containing nucleoside triphosphate hydrolases"/>
    <property type="match status" value="1"/>
</dbReference>
<evidence type="ECO:0000313" key="3">
    <source>
        <dbReference type="Proteomes" id="UP001243298"/>
    </source>
</evidence>
<organism evidence="2 3">
    <name type="scientific">Psychrobacter pocilloporae</name>
    <dbReference type="NCBI Taxonomy" id="1775882"/>
    <lineage>
        <taxon>Bacteria</taxon>
        <taxon>Pseudomonadati</taxon>
        <taxon>Pseudomonadota</taxon>
        <taxon>Gammaproteobacteria</taxon>
        <taxon>Moraxellales</taxon>
        <taxon>Moraxellaceae</taxon>
        <taxon>Psychrobacter</taxon>
    </lineage>
</organism>
<dbReference type="InterPro" id="IPR027417">
    <property type="entry name" value="P-loop_NTPase"/>
</dbReference>
<dbReference type="Gene3D" id="3.40.1140.10">
    <property type="match status" value="1"/>
</dbReference>
<evidence type="ECO:0000313" key="2">
    <source>
        <dbReference type="EMBL" id="MDH4905032.1"/>
    </source>
</evidence>
<evidence type="ECO:0000256" key="1">
    <source>
        <dbReference type="SAM" id="Coils"/>
    </source>
</evidence>
<reference evidence="2 3" key="1">
    <citation type="submission" date="2017-11" db="EMBL/GenBank/DDBJ databases">
        <title>Whole genome sequencing of Psychrobacter pocilloporae S6-60T(=JCM 31058T=LMG 29157T).</title>
        <authorList>
            <person name="Das S.K."/>
        </authorList>
    </citation>
    <scope>NUCLEOTIDE SEQUENCE [LARGE SCALE GENOMIC DNA]</scope>
    <source>
        <strain evidence="2 3">S6-60</strain>
    </source>
</reference>
<protein>
    <submittedName>
        <fullName evidence="2">Uncharacterized protein</fullName>
    </submittedName>
</protein>
<sequence>MRMNIMQQSSNDATLNITPLSQIRLAKLSVFNWGSFHGLHTANIDVEGTLITGDNGSGKSTLIDGLMALLMPAGRATFNVAAAQNDKSDRSLISYMRGSFGSAHDGINTKVKSKRDKGVITGLSAEYLSDDGQKMTLLALFWTTVASNSLSDVKRLYVVAQKQLPLSEVLDQFAQGNVRKLKQWLSMQPEVTCCDDNFGDYQELYRRMLYMDNPNAPALLSRALGLKKIDDLTELIRTLVLEPSGVRDDAKEIVKEFGDLVAIHTRLQDAKEQVTHLERLPKLADDIVKTQLVINDTSKQKQALPIYFAQCYAKLYQQKQQQLSQQLEQLERDLAQIEQQERDATETVNRCRDEYMNLGGNRIDSLKKDIQATKDTLNRTNANASRYQILCRNLSIKTTLDEQTFHSNITQANNIQEHLAEQEADREREFGDCAIALNETEEHHRELSNEIEALKSQPNSNIPPKFNQLKDAISRSLGIDPNTLMYIGELVDIEEDEQDWQGAIERALGGLKTTLLVPKEYYSLVTKWLNSQHTGLHVRVQVVLDNQQAKSHTAFKADGFLCKLKWRTHSYRDWLKTFLSRYDLLCVANTEQLDRTAFSMTRQGLIHKEKGRFDKKDLQSINDRRHWQLGFSNKNKLALLQVEIEQLKTKLQEDSKHWKDARAAMRSVSEQISSWKKLEEFEWSQINVPYWQQRLEHEEHELSAIENAQGDLKQAKVRFDNAEEALSKVAQDKKEKVRQNGAKEQELSSVQKELDRSKRLAEVELDEQVKQQLKALVGNIELDNSSYQTQITKQLEEKINENQSRLNKYTHTAIGIMSSYKSKPQWQAYTVEWETGLNGMDDYIAHLNQLSNEGLPELLDEFKKRLNKHATQSLARLSNHLSMVHDDIRRRIGHINEVLKKTEFRQDSHLKLSLKRENFLHVQTFNQKLNQALSAVNDDNHTRRFYLLKEVIDILDKATSSTSSTTLESLRLLDPRYQLAFFAEEIDNDTQEVLDVLSSSSGKSGGEKESFAGMIVAASLAYVLTPDGCDMPIYSTVFLDEAFSNTAEQVSRRVLKVFKKLNIHVNLITPFKNLNLARESARSLLIAERNQEHHESRLCEVTWKEVDNILAKNKLEQFSQDNQEIAELGIELHD</sequence>
<dbReference type="EMBL" id="PGFT01000001">
    <property type="protein sequence ID" value="MDH4905032.1"/>
    <property type="molecule type" value="Genomic_DNA"/>
</dbReference>
<dbReference type="Pfam" id="PF13555">
    <property type="entry name" value="AAA_29"/>
    <property type="match status" value="1"/>
</dbReference>
<feature type="coiled-coil region" evidence="1">
    <location>
        <begin position="313"/>
        <end position="383"/>
    </location>
</feature>
<accession>A0ABT6IT70</accession>
<proteinExistence type="predicted"/>
<gene>
    <name evidence="2" type="ORF">CUR83_08155</name>
</gene>
<dbReference type="Pfam" id="PF13558">
    <property type="entry name" value="SbcC_Walker_B"/>
    <property type="match status" value="1"/>
</dbReference>
<feature type="coiled-coil region" evidence="1">
    <location>
        <begin position="705"/>
        <end position="732"/>
    </location>
</feature>
<dbReference type="Proteomes" id="UP001243298">
    <property type="component" value="Unassembled WGS sequence"/>
</dbReference>